<accession>A7ENY9</accession>
<evidence type="ECO:0000313" key="2">
    <source>
        <dbReference type="Proteomes" id="UP000001312"/>
    </source>
</evidence>
<dbReference type="InParanoid" id="A7ENY9"/>
<name>A7ENY9_SCLS1</name>
<gene>
    <name evidence="1" type="ORF">SS1G_07038</name>
</gene>
<dbReference type="GeneID" id="5487676"/>
<keyword evidence="2" id="KW-1185">Reference proteome</keyword>
<reference evidence="2" key="1">
    <citation type="journal article" date="2011" name="PLoS Genet.">
        <title>Genomic analysis of the necrotrophic fungal pathogens Sclerotinia sclerotiorum and Botrytis cinerea.</title>
        <authorList>
            <person name="Amselem J."/>
            <person name="Cuomo C.A."/>
            <person name="van Kan J.A."/>
            <person name="Viaud M."/>
            <person name="Benito E.P."/>
            <person name="Couloux A."/>
            <person name="Coutinho P.M."/>
            <person name="de Vries R.P."/>
            <person name="Dyer P.S."/>
            <person name="Fillinger S."/>
            <person name="Fournier E."/>
            <person name="Gout L."/>
            <person name="Hahn M."/>
            <person name="Kohn L."/>
            <person name="Lapalu N."/>
            <person name="Plummer K.M."/>
            <person name="Pradier J.M."/>
            <person name="Quevillon E."/>
            <person name="Sharon A."/>
            <person name="Simon A."/>
            <person name="ten Have A."/>
            <person name="Tudzynski B."/>
            <person name="Tudzynski P."/>
            <person name="Wincker P."/>
            <person name="Andrew M."/>
            <person name="Anthouard V."/>
            <person name="Beever R.E."/>
            <person name="Beffa R."/>
            <person name="Benoit I."/>
            <person name="Bouzid O."/>
            <person name="Brault B."/>
            <person name="Chen Z."/>
            <person name="Choquer M."/>
            <person name="Collemare J."/>
            <person name="Cotton P."/>
            <person name="Danchin E.G."/>
            <person name="Da Silva C."/>
            <person name="Gautier A."/>
            <person name="Giraud C."/>
            <person name="Giraud T."/>
            <person name="Gonzalez C."/>
            <person name="Grossetete S."/>
            <person name="Guldener U."/>
            <person name="Henrissat B."/>
            <person name="Howlett B.J."/>
            <person name="Kodira C."/>
            <person name="Kretschmer M."/>
            <person name="Lappartient A."/>
            <person name="Leroch M."/>
            <person name="Levis C."/>
            <person name="Mauceli E."/>
            <person name="Neuveglise C."/>
            <person name="Oeser B."/>
            <person name="Pearson M."/>
            <person name="Poulain J."/>
            <person name="Poussereau N."/>
            <person name="Quesneville H."/>
            <person name="Rascle C."/>
            <person name="Schumacher J."/>
            <person name="Segurens B."/>
            <person name="Sexton A."/>
            <person name="Silva E."/>
            <person name="Sirven C."/>
            <person name="Soanes D.M."/>
            <person name="Talbot N.J."/>
            <person name="Templeton M."/>
            <person name="Yandava C."/>
            <person name="Yarden O."/>
            <person name="Zeng Q."/>
            <person name="Rollins J.A."/>
            <person name="Lebrun M.H."/>
            <person name="Dickman M."/>
        </authorList>
    </citation>
    <scope>NUCLEOTIDE SEQUENCE [LARGE SCALE GENOMIC DNA]</scope>
    <source>
        <strain evidence="2">ATCC 18683 / 1980 / Ss-1</strain>
    </source>
</reference>
<evidence type="ECO:0000313" key="1">
    <source>
        <dbReference type="EMBL" id="EDO04555.1"/>
    </source>
</evidence>
<protein>
    <submittedName>
        <fullName evidence="1">Uncharacterized protein</fullName>
    </submittedName>
</protein>
<dbReference type="Proteomes" id="UP000001312">
    <property type="component" value="Unassembled WGS sequence"/>
</dbReference>
<dbReference type="AlphaFoldDB" id="A7ENY9"/>
<dbReference type="HOGENOM" id="CLU_2185529_0_0_1"/>
<dbReference type="EMBL" id="CH476629">
    <property type="protein sequence ID" value="EDO04555.1"/>
    <property type="molecule type" value="Genomic_DNA"/>
</dbReference>
<dbReference type="RefSeq" id="XP_001591592.1">
    <property type="nucleotide sequence ID" value="XM_001591542.1"/>
</dbReference>
<dbReference type="KEGG" id="ssl:SS1G_07038"/>
<organism evidence="1 2">
    <name type="scientific">Sclerotinia sclerotiorum (strain ATCC 18683 / 1980 / Ss-1)</name>
    <name type="common">White mold</name>
    <name type="synonym">Whetzelinia sclerotiorum</name>
    <dbReference type="NCBI Taxonomy" id="665079"/>
    <lineage>
        <taxon>Eukaryota</taxon>
        <taxon>Fungi</taxon>
        <taxon>Dikarya</taxon>
        <taxon>Ascomycota</taxon>
        <taxon>Pezizomycotina</taxon>
        <taxon>Leotiomycetes</taxon>
        <taxon>Helotiales</taxon>
        <taxon>Sclerotiniaceae</taxon>
        <taxon>Sclerotinia</taxon>
    </lineage>
</organism>
<proteinExistence type="predicted"/>
<sequence length="109" mass="12440">MSQSWEIATERMLFYISCTAEMCFPNTLRAAIRLQNCIRSLSRLASAKYFFGISRSIEPLALLRIDTASHNIAPTKMLVTSDEVMLATQRVRLIYARLPEIPESCWPVL</sequence>